<dbReference type="Pfam" id="PF00205">
    <property type="entry name" value="TPP_enzyme_M"/>
    <property type="match status" value="1"/>
</dbReference>
<dbReference type="Proteomes" id="UP000199352">
    <property type="component" value="Unassembled WGS sequence"/>
</dbReference>
<dbReference type="SUPFAM" id="SSF52467">
    <property type="entry name" value="DHS-like NAD/FAD-binding domain"/>
    <property type="match status" value="1"/>
</dbReference>
<dbReference type="InterPro" id="IPR027417">
    <property type="entry name" value="P-loop_NTPase"/>
</dbReference>
<dbReference type="CDD" id="cd03293">
    <property type="entry name" value="ABC_NrtD_SsuB_transporters"/>
    <property type="match status" value="1"/>
</dbReference>
<organism evidence="8 9">
    <name type="scientific">Lentzea xinjiangensis</name>
    <dbReference type="NCBI Taxonomy" id="402600"/>
    <lineage>
        <taxon>Bacteria</taxon>
        <taxon>Bacillati</taxon>
        <taxon>Actinomycetota</taxon>
        <taxon>Actinomycetes</taxon>
        <taxon>Pseudonocardiales</taxon>
        <taxon>Pseudonocardiaceae</taxon>
        <taxon>Lentzea</taxon>
    </lineage>
</organism>
<evidence type="ECO:0000256" key="2">
    <source>
        <dbReference type="ARBA" id="ARBA00022741"/>
    </source>
</evidence>
<dbReference type="SUPFAM" id="SSF52518">
    <property type="entry name" value="Thiamin diphosphate-binding fold (THDP-binding)"/>
    <property type="match status" value="2"/>
</dbReference>
<dbReference type="CDD" id="cd02002">
    <property type="entry name" value="TPP_BFDC"/>
    <property type="match status" value="1"/>
</dbReference>
<dbReference type="Gene3D" id="3.40.50.1220">
    <property type="entry name" value="TPP-binding domain"/>
    <property type="match status" value="1"/>
</dbReference>
<keyword evidence="9" id="KW-1185">Reference proteome</keyword>
<dbReference type="PANTHER" id="PTHR18968">
    <property type="entry name" value="THIAMINE PYROPHOSPHATE ENZYMES"/>
    <property type="match status" value="1"/>
</dbReference>
<dbReference type="InterPro" id="IPR003593">
    <property type="entry name" value="AAA+_ATPase"/>
</dbReference>
<evidence type="ECO:0000256" key="1">
    <source>
        <dbReference type="ARBA" id="ARBA00007812"/>
    </source>
</evidence>
<dbReference type="EMBL" id="FOFR01000030">
    <property type="protein sequence ID" value="SES29130.1"/>
    <property type="molecule type" value="Genomic_DNA"/>
</dbReference>
<dbReference type="SUPFAM" id="SSF52540">
    <property type="entry name" value="P-loop containing nucleoside triphosphate hydrolases"/>
    <property type="match status" value="1"/>
</dbReference>
<keyword evidence="2" id="KW-0547">Nucleotide-binding</keyword>
<dbReference type="RefSeq" id="WP_089961117.1">
    <property type="nucleotide sequence ID" value="NZ_FOFR01000030.1"/>
</dbReference>
<dbReference type="PROSITE" id="PS50893">
    <property type="entry name" value="ABC_TRANSPORTER_2"/>
    <property type="match status" value="1"/>
</dbReference>
<dbReference type="GO" id="GO:0003984">
    <property type="term" value="F:acetolactate synthase activity"/>
    <property type="evidence" value="ECO:0007669"/>
    <property type="project" value="TreeGrafter"/>
</dbReference>
<dbReference type="GO" id="GO:0016887">
    <property type="term" value="F:ATP hydrolysis activity"/>
    <property type="evidence" value="ECO:0007669"/>
    <property type="project" value="InterPro"/>
</dbReference>
<keyword evidence="4 5" id="KW-0786">Thiamine pyrophosphate</keyword>
<dbReference type="PANTHER" id="PTHR18968:SF133">
    <property type="entry name" value="BENZOYLFORMATE DECARBOXYLASE"/>
    <property type="match status" value="1"/>
</dbReference>
<feature type="compositionally biased region" description="Low complexity" evidence="6">
    <location>
        <begin position="807"/>
        <end position="819"/>
    </location>
</feature>
<dbReference type="InterPro" id="IPR000399">
    <property type="entry name" value="TPP-bd_CS"/>
</dbReference>
<dbReference type="STRING" id="402600.SAMN05216188_13097"/>
<proteinExistence type="inferred from homology"/>
<feature type="domain" description="ABC transporter" evidence="7">
    <location>
        <begin position="6"/>
        <end position="235"/>
    </location>
</feature>
<feature type="compositionally biased region" description="Pro residues" evidence="6">
    <location>
        <begin position="797"/>
        <end position="806"/>
    </location>
</feature>
<reference evidence="9" key="1">
    <citation type="submission" date="2016-10" db="EMBL/GenBank/DDBJ databases">
        <authorList>
            <person name="Varghese N."/>
            <person name="Submissions S."/>
        </authorList>
    </citation>
    <scope>NUCLEOTIDE SEQUENCE [LARGE SCALE GENOMIC DNA]</scope>
    <source>
        <strain evidence="9">CGMCC 4.3525</strain>
    </source>
</reference>
<dbReference type="OrthoDB" id="2443624at2"/>
<dbReference type="AlphaFoldDB" id="A0A1H9W588"/>
<dbReference type="GO" id="GO:0005524">
    <property type="term" value="F:ATP binding"/>
    <property type="evidence" value="ECO:0007669"/>
    <property type="project" value="UniProtKB-KW"/>
</dbReference>
<sequence>MTIPALTVTDVGHTYDAQPTLEDVSFTVAEGEMLCVVGPSGCGKTTLLRILAGLQPPTRGRVEVAGQPVTDLDRGIAVVLQDYHRSLPPWLRVADTVALPLLDTGLDKTERTQRVRDALTSVGLSDVDRKRPAQLSGGMQQRVALARALATRPAILLLDEPFASVDAQTRFELEDLLLRVRHQHAVTTVLVTHDLDEAAYLGDRVLTLSRGPATTVHSTLTVDLPAPRHQIRTRESAAFVALRAELAADLTATLAPAGASADPHESRSTPVPTVRDAVHDFLRAQDMTTVFGNPGSTELGFLAPWPIDFRYVLALEEGAATAMADGYAQITSGPVLVNLHSAAGIGNAMGAIITAHHNRTPLVVLAGQQARAMLPHDPFLANLDPTGLGGTYFKQACQPARAQDVPETLARAVQIATQPPCGPVLLSVPADDWAAPASPVGDRPRPAPCGPDPTAVRELVDVLGRSSRTAFVVGAAADQEGAVPALVTLVDRLGPDVWAAPLSHRCSFPENHPRFAGHLAASEGPLTAALTGYDAIVVLGAPAFTYHVPTQAQHALSRLFVVSDDPQILARTPADAIGIHTSLALGIDSLITATASWTPVPPPPQRTPTPAPPQSETITAAQVLATLAELLPADAVVVEEIPSHRTELHRHLPITHTDAGFLTTGGGVLGYSVPAAVGAALAAPTRRIVALVGDGSLMYRPQALWTAAQQHTPITIIVLDNSGYGALHAMAADAGAHGVPGLDINGLDFVGLAQSMGCHAFSVTAPAALRDALTDALHATAPTLVHIYVEPSHQPLRNPPPRPASPAQPGAARGGETSC</sequence>
<dbReference type="InterPro" id="IPR029035">
    <property type="entry name" value="DHS-like_NAD/FAD-binding_dom"/>
</dbReference>
<dbReference type="Gene3D" id="3.40.50.300">
    <property type="entry name" value="P-loop containing nucleotide triphosphate hydrolases"/>
    <property type="match status" value="1"/>
</dbReference>
<dbReference type="Pfam" id="PF02775">
    <property type="entry name" value="TPP_enzyme_C"/>
    <property type="match status" value="1"/>
</dbReference>
<dbReference type="GO" id="GO:0030976">
    <property type="term" value="F:thiamine pyrophosphate binding"/>
    <property type="evidence" value="ECO:0007669"/>
    <property type="project" value="InterPro"/>
</dbReference>
<dbReference type="Gene3D" id="3.40.50.970">
    <property type="match status" value="2"/>
</dbReference>
<protein>
    <submittedName>
        <fullName evidence="8">Acetolactate synthase large subunit</fullName>
    </submittedName>
</protein>
<evidence type="ECO:0000256" key="6">
    <source>
        <dbReference type="SAM" id="MobiDB-lite"/>
    </source>
</evidence>
<dbReference type="NCBIfam" id="NF005485">
    <property type="entry name" value="PRK07092.1"/>
    <property type="match status" value="1"/>
</dbReference>
<dbReference type="InterPro" id="IPR012000">
    <property type="entry name" value="Thiamin_PyroP_enz_cen_dom"/>
</dbReference>
<dbReference type="InterPro" id="IPR011766">
    <property type="entry name" value="TPP_enzyme_TPP-bd"/>
</dbReference>
<dbReference type="GO" id="GO:0050660">
    <property type="term" value="F:flavin adenine dinucleotide binding"/>
    <property type="evidence" value="ECO:0007669"/>
    <property type="project" value="TreeGrafter"/>
</dbReference>
<comment type="similarity">
    <text evidence="1 5">Belongs to the TPP enzyme family.</text>
</comment>
<dbReference type="InterPro" id="IPR017871">
    <property type="entry name" value="ABC_transporter-like_CS"/>
</dbReference>
<evidence type="ECO:0000313" key="9">
    <source>
        <dbReference type="Proteomes" id="UP000199352"/>
    </source>
</evidence>
<evidence type="ECO:0000256" key="5">
    <source>
        <dbReference type="RuleBase" id="RU362132"/>
    </source>
</evidence>
<dbReference type="InterPro" id="IPR003439">
    <property type="entry name" value="ABC_transporter-like_ATP-bd"/>
</dbReference>
<evidence type="ECO:0000259" key="7">
    <source>
        <dbReference type="PROSITE" id="PS50893"/>
    </source>
</evidence>
<dbReference type="InterPro" id="IPR012001">
    <property type="entry name" value="Thiamin_PyroP_enz_TPP-bd_dom"/>
</dbReference>
<dbReference type="Pfam" id="PF02776">
    <property type="entry name" value="TPP_enzyme_N"/>
    <property type="match status" value="1"/>
</dbReference>
<dbReference type="Pfam" id="PF00005">
    <property type="entry name" value="ABC_tran"/>
    <property type="match status" value="1"/>
</dbReference>
<evidence type="ECO:0000256" key="4">
    <source>
        <dbReference type="ARBA" id="ARBA00023052"/>
    </source>
</evidence>
<dbReference type="PROSITE" id="PS00211">
    <property type="entry name" value="ABC_TRANSPORTER_1"/>
    <property type="match status" value="1"/>
</dbReference>
<dbReference type="InterPro" id="IPR029061">
    <property type="entry name" value="THDP-binding"/>
</dbReference>
<dbReference type="PROSITE" id="PS00187">
    <property type="entry name" value="TPP_ENZYMES"/>
    <property type="match status" value="1"/>
</dbReference>
<evidence type="ECO:0000256" key="3">
    <source>
        <dbReference type="ARBA" id="ARBA00022840"/>
    </source>
</evidence>
<gene>
    <name evidence="8" type="ORF">SAMN05216188_13097</name>
</gene>
<keyword evidence="3" id="KW-0067">ATP-binding</keyword>
<dbReference type="GO" id="GO:0000287">
    <property type="term" value="F:magnesium ion binding"/>
    <property type="evidence" value="ECO:0007669"/>
    <property type="project" value="InterPro"/>
</dbReference>
<dbReference type="SMART" id="SM00382">
    <property type="entry name" value="AAA"/>
    <property type="match status" value="1"/>
</dbReference>
<feature type="region of interest" description="Disordered" evidence="6">
    <location>
        <begin position="792"/>
        <end position="819"/>
    </location>
</feature>
<evidence type="ECO:0000313" key="8">
    <source>
        <dbReference type="EMBL" id="SES29130.1"/>
    </source>
</evidence>
<accession>A0A1H9W588</accession>
<dbReference type="CDD" id="cd07035">
    <property type="entry name" value="TPP_PYR_POX_like"/>
    <property type="match status" value="1"/>
</dbReference>
<name>A0A1H9W588_9PSEU</name>
<dbReference type="InterPro" id="IPR045229">
    <property type="entry name" value="TPP_enz"/>
</dbReference>